<evidence type="ECO:0000256" key="3">
    <source>
        <dbReference type="ARBA" id="ARBA00023242"/>
    </source>
</evidence>
<accession>A0AAV1HW94</accession>
<dbReference type="CDD" id="cd16661">
    <property type="entry name" value="RING-Ubox1_NOSIP"/>
    <property type="match status" value="1"/>
</dbReference>
<keyword evidence="4" id="KW-0175">Coiled coil</keyword>
<feature type="coiled-coil region" evidence="4">
    <location>
        <begin position="72"/>
        <end position="111"/>
    </location>
</feature>
<reference evidence="6 7" key="1">
    <citation type="submission" date="2023-10" db="EMBL/GenBank/DDBJ databases">
        <authorList>
            <person name="Maclean D."/>
            <person name="Macfadyen A."/>
        </authorList>
    </citation>
    <scope>NUCLEOTIDE SEQUENCE [LARGE SCALE GENOMIC DNA]</scope>
</reference>
<dbReference type="InterPro" id="IPR013083">
    <property type="entry name" value="Znf_RING/FYVE/PHD"/>
</dbReference>
<protein>
    <recommendedName>
        <fullName evidence="5">Nitric oxide synthase-interacting protein zinc-finger domain-containing protein</fullName>
    </recommendedName>
</protein>
<comment type="caution">
    <text evidence="6">The sequence shown here is derived from an EMBL/GenBank/DDBJ whole genome shotgun (WGS) entry which is preliminary data.</text>
</comment>
<evidence type="ECO:0000256" key="1">
    <source>
        <dbReference type="ARBA" id="ARBA00004123"/>
    </source>
</evidence>
<evidence type="ECO:0000256" key="4">
    <source>
        <dbReference type="SAM" id="Coils"/>
    </source>
</evidence>
<keyword evidence="3" id="KW-0539">Nucleus</keyword>
<proteinExistence type="inferred from homology"/>
<dbReference type="Gene3D" id="3.30.40.10">
    <property type="entry name" value="Zinc/RING finger domain, C3HC4 (zinc finger)"/>
    <property type="match status" value="1"/>
</dbReference>
<dbReference type="Proteomes" id="UP001314263">
    <property type="component" value="Unassembled WGS sequence"/>
</dbReference>
<feature type="domain" description="Nitric oxide synthase-interacting protein zinc-finger" evidence="5">
    <location>
        <begin position="26"/>
        <end position="79"/>
    </location>
</feature>
<keyword evidence="7" id="KW-1185">Reference proteome</keyword>
<dbReference type="PANTHER" id="PTHR13063:SF10">
    <property type="entry name" value="NITRIC OXIDE SYNTHASE-INTERACTING PROTEIN"/>
    <property type="match status" value="1"/>
</dbReference>
<dbReference type="EMBL" id="CAUYUE010000002">
    <property type="protein sequence ID" value="CAK0741508.1"/>
    <property type="molecule type" value="Genomic_DNA"/>
</dbReference>
<dbReference type="PANTHER" id="PTHR13063">
    <property type="entry name" value="ENOS INTERACTING PROTEIN"/>
    <property type="match status" value="1"/>
</dbReference>
<gene>
    <name evidence="6" type="ORF">CVIRNUC_001329</name>
</gene>
<dbReference type="InterPro" id="IPR016818">
    <property type="entry name" value="NOSIP"/>
</dbReference>
<dbReference type="SUPFAM" id="SSF57850">
    <property type="entry name" value="RING/U-box"/>
    <property type="match status" value="1"/>
</dbReference>
<evidence type="ECO:0000256" key="2">
    <source>
        <dbReference type="ARBA" id="ARBA00008126"/>
    </source>
</evidence>
<dbReference type="Pfam" id="PF15906">
    <property type="entry name" value="zf-NOSIP"/>
    <property type="match status" value="1"/>
</dbReference>
<organism evidence="6 7">
    <name type="scientific">Coccomyxa viridis</name>
    <dbReference type="NCBI Taxonomy" id="1274662"/>
    <lineage>
        <taxon>Eukaryota</taxon>
        <taxon>Viridiplantae</taxon>
        <taxon>Chlorophyta</taxon>
        <taxon>core chlorophytes</taxon>
        <taxon>Trebouxiophyceae</taxon>
        <taxon>Trebouxiophyceae incertae sedis</taxon>
        <taxon>Coccomyxaceae</taxon>
        <taxon>Coccomyxa</taxon>
    </lineage>
</organism>
<dbReference type="InterPro" id="IPR031790">
    <property type="entry name" value="Znf-NOSIP"/>
</dbReference>
<evidence type="ECO:0000313" key="6">
    <source>
        <dbReference type="EMBL" id="CAK0741508.1"/>
    </source>
</evidence>
<comment type="similarity">
    <text evidence="2">Belongs to the NOSIP family.</text>
</comment>
<dbReference type="GO" id="GO:0061630">
    <property type="term" value="F:ubiquitin protein ligase activity"/>
    <property type="evidence" value="ECO:0007669"/>
    <property type="project" value="InterPro"/>
</dbReference>
<evidence type="ECO:0000259" key="5">
    <source>
        <dbReference type="Pfam" id="PF15906"/>
    </source>
</evidence>
<sequence length="320" mass="35728">MGRGSRHSKNAGTMGSEAMTYAEMKGLGYGTVNERLGKDAVGNYYDCRLTLQPAVDPVCTPNGYLFSREAILENLLQQKKANRRKFAAWEAQQQDEQRKLTEREAIEMQTQLLAFDRQNHMGASDNLAKSLKKAIKEEAEAMLNEKKVASSAVNIQENANKMKEMRAFWLPSKTPEAQRLLEKPDMNTYCPATGKKLRLKDLIPIRFERCAEEEDGFAKDPVTKDTFTNANRLVVIKGTGDVMLHETYTSCIKPDGIYDGKTIKQSDVIELQRGGTGFSLHDGKATQAKKFFQLGPGSGRQDLRGQHQAARSLGGLVFQN</sequence>
<dbReference type="AlphaFoldDB" id="A0AAV1HW94"/>
<name>A0AAV1HW94_9CHLO</name>
<dbReference type="GO" id="GO:0005634">
    <property type="term" value="C:nucleus"/>
    <property type="evidence" value="ECO:0007669"/>
    <property type="project" value="UniProtKB-SubCell"/>
</dbReference>
<evidence type="ECO:0000313" key="7">
    <source>
        <dbReference type="Proteomes" id="UP001314263"/>
    </source>
</evidence>
<comment type="subcellular location">
    <subcellularLocation>
        <location evidence="1">Nucleus</location>
    </subcellularLocation>
</comment>